<gene>
    <name evidence="3" type="ORF">UA74_20485</name>
</gene>
<dbReference type="EC" id="1.5.1.-" evidence="3"/>
<feature type="domain" description="Flavin reductase like" evidence="2">
    <location>
        <begin position="22"/>
        <end position="169"/>
    </location>
</feature>
<dbReference type="GO" id="GO:0006208">
    <property type="term" value="P:pyrimidine nucleobase catabolic process"/>
    <property type="evidence" value="ECO:0007669"/>
    <property type="project" value="TreeGrafter"/>
</dbReference>
<dbReference type="PANTHER" id="PTHR30466">
    <property type="entry name" value="FLAVIN REDUCTASE"/>
    <property type="match status" value="1"/>
</dbReference>
<dbReference type="SUPFAM" id="SSF50475">
    <property type="entry name" value="FMN-binding split barrel"/>
    <property type="match status" value="1"/>
</dbReference>
<dbReference type="Proteomes" id="UP000185511">
    <property type="component" value="Chromosome"/>
</dbReference>
<keyword evidence="4" id="KW-1185">Reference proteome</keyword>
<dbReference type="InterPro" id="IPR050268">
    <property type="entry name" value="NADH-dep_flavin_reductase"/>
</dbReference>
<reference evidence="4" key="1">
    <citation type="submission" date="2016-06" db="EMBL/GenBank/DDBJ databases">
        <title>Complete genome sequence of Actinoalloteichus fjordicus DSM 46855 (=ADI127-17), type strain of the new species Actinoalloteichus fjordicus.</title>
        <authorList>
            <person name="Ruckert C."/>
            <person name="Nouioui I."/>
            <person name="Willmese J."/>
            <person name="van Wezel G."/>
            <person name="Klenk H.-P."/>
            <person name="Kalinowski J."/>
            <person name="Zotchev S.B."/>
        </authorList>
    </citation>
    <scope>NUCLEOTIDE SEQUENCE [LARGE SCALE GENOMIC DNA]</scope>
    <source>
        <strain evidence="4">ADI127-7</strain>
    </source>
</reference>
<evidence type="ECO:0000313" key="3">
    <source>
        <dbReference type="EMBL" id="APU16122.1"/>
    </source>
</evidence>
<accession>A0AAC9LEF0</accession>
<evidence type="ECO:0000313" key="4">
    <source>
        <dbReference type="Proteomes" id="UP000185511"/>
    </source>
</evidence>
<dbReference type="KEGG" id="acad:UA74_20485"/>
<dbReference type="Gene3D" id="2.30.110.10">
    <property type="entry name" value="Electron Transport, Fmn-binding Protein, Chain A"/>
    <property type="match status" value="1"/>
</dbReference>
<dbReference type="Pfam" id="PF01613">
    <property type="entry name" value="Flavin_Reduct"/>
    <property type="match status" value="1"/>
</dbReference>
<keyword evidence="1 3" id="KW-0560">Oxidoreductase</keyword>
<dbReference type="AlphaFoldDB" id="A0AAC9LEF0"/>
<organism evidence="3 4">
    <name type="scientific">Actinoalloteichus fjordicus</name>
    <dbReference type="NCBI Taxonomy" id="1612552"/>
    <lineage>
        <taxon>Bacteria</taxon>
        <taxon>Bacillati</taxon>
        <taxon>Actinomycetota</taxon>
        <taxon>Actinomycetes</taxon>
        <taxon>Pseudonocardiales</taxon>
        <taxon>Pseudonocardiaceae</taxon>
        <taxon>Actinoalloteichus</taxon>
    </lineage>
</organism>
<evidence type="ECO:0000259" key="2">
    <source>
        <dbReference type="SMART" id="SM00903"/>
    </source>
</evidence>
<dbReference type="InterPro" id="IPR002563">
    <property type="entry name" value="Flavin_Rdtase-like_dom"/>
</dbReference>
<dbReference type="GO" id="GO:0010181">
    <property type="term" value="F:FMN binding"/>
    <property type="evidence" value="ECO:0007669"/>
    <property type="project" value="InterPro"/>
</dbReference>
<dbReference type="SMART" id="SM00903">
    <property type="entry name" value="Flavin_Reduct"/>
    <property type="match status" value="1"/>
</dbReference>
<proteinExistence type="predicted"/>
<dbReference type="GO" id="GO:0042602">
    <property type="term" value="F:riboflavin reductase (NADPH) activity"/>
    <property type="evidence" value="ECO:0007669"/>
    <property type="project" value="TreeGrafter"/>
</dbReference>
<dbReference type="PANTHER" id="PTHR30466:SF1">
    <property type="entry name" value="FMN REDUCTASE (NADH) RUTF"/>
    <property type="match status" value="1"/>
</dbReference>
<protein>
    <submittedName>
        <fullName evidence="3">Conserved protein of DIM6/NTAB family</fullName>
        <ecNumber evidence="3">1.5.1.-</ecNumber>
    </submittedName>
</protein>
<dbReference type="InterPro" id="IPR012349">
    <property type="entry name" value="Split_barrel_FMN-bd"/>
</dbReference>
<dbReference type="EMBL" id="CP016076">
    <property type="protein sequence ID" value="APU16122.1"/>
    <property type="molecule type" value="Genomic_DNA"/>
</dbReference>
<evidence type="ECO:0000256" key="1">
    <source>
        <dbReference type="ARBA" id="ARBA00023002"/>
    </source>
</evidence>
<name>A0AAC9LEF0_9PSEU</name>
<sequence>MTEMLTTDAPAETIAAAFSRAMGCSATPVTIVTTDGPAGRFGQTVSAMTKVSEAPPIAMICLHRRSPAVDAILRNGTFCVNVLADDQDAVADSFAGRPRAGAGRWDFDCAEWASSPQGGPRLVGALSALHCTVHRVTEIGSHRVFFGEVVDVARAQADPLVYLRRGYHRVAELDTAIGEPRSGPTSH</sequence>